<protein>
    <submittedName>
        <fullName evidence="1">19440_t:CDS:1</fullName>
    </submittedName>
</protein>
<organism evidence="1 2">
    <name type="scientific">Racocetra fulgida</name>
    <dbReference type="NCBI Taxonomy" id="60492"/>
    <lineage>
        <taxon>Eukaryota</taxon>
        <taxon>Fungi</taxon>
        <taxon>Fungi incertae sedis</taxon>
        <taxon>Mucoromycota</taxon>
        <taxon>Glomeromycotina</taxon>
        <taxon>Glomeromycetes</taxon>
        <taxon>Diversisporales</taxon>
        <taxon>Gigasporaceae</taxon>
        <taxon>Racocetra</taxon>
    </lineage>
</organism>
<reference evidence="1" key="1">
    <citation type="submission" date="2021-06" db="EMBL/GenBank/DDBJ databases">
        <authorList>
            <person name="Kallberg Y."/>
            <person name="Tangrot J."/>
            <person name="Rosling A."/>
        </authorList>
    </citation>
    <scope>NUCLEOTIDE SEQUENCE</scope>
    <source>
        <strain evidence="1">IN212</strain>
    </source>
</reference>
<feature type="non-terminal residue" evidence="1">
    <location>
        <position position="1"/>
    </location>
</feature>
<dbReference type="OrthoDB" id="2437262at2759"/>
<sequence>DTIKWKDRDNILLQINTKRTEDKPLPPIIIRVQYDSILFKTKNYSKILQELYNETLGILGIQKP</sequence>
<feature type="non-terminal residue" evidence="1">
    <location>
        <position position="64"/>
    </location>
</feature>
<dbReference type="Proteomes" id="UP000789396">
    <property type="component" value="Unassembled WGS sequence"/>
</dbReference>
<gene>
    <name evidence="1" type="ORF">RFULGI_LOCUS17725</name>
</gene>
<comment type="caution">
    <text evidence="1">The sequence shown here is derived from an EMBL/GenBank/DDBJ whole genome shotgun (WGS) entry which is preliminary data.</text>
</comment>
<evidence type="ECO:0000313" key="2">
    <source>
        <dbReference type="Proteomes" id="UP000789396"/>
    </source>
</evidence>
<proteinExistence type="predicted"/>
<accession>A0A9N9P8Q6</accession>
<dbReference type="EMBL" id="CAJVPZ010071854">
    <property type="protein sequence ID" value="CAG8801026.1"/>
    <property type="molecule type" value="Genomic_DNA"/>
</dbReference>
<dbReference type="AlphaFoldDB" id="A0A9N9P8Q6"/>
<name>A0A9N9P8Q6_9GLOM</name>
<evidence type="ECO:0000313" key="1">
    <source>
        <dbReference type="EMBL" id="CAG8801026.1"/>
    </source>
</evidence>
<keyword evidence="2" id="KW-1185">Reference proteome</keyword>